<dbReference type="KEGG" id="knv:Pan216_50710"/>
<organism evidence="2 3">
    <name type="scientific">Kolteria novifilia</name>
    <dbReference type="NCBI Taxonomy" id="2527975"/>
    <lineage>
        <taxon>Bacteria</taxon>
        <taxon>Pseudomonadati</taxon>
        <taxon>Planctomycetota</taxon>
        <taxon>Planctomycetia</taxon>
        <taxon>Kolteriales</taxon>
        <taxon>Kolteriaceae</taxon>
        <taxon>Kolteria</taxon>
    </lineage>
</organism>
<accession>A0A518BB20</accession>
<evidence type="ECO:0000313" key="2">
    <source>
        <dbReference type="EMBL" id="QDU64182.1"/>
    </source>
</evidence>
<proteinExistence type="predicted"/>
<feature type="compositionally biased region" description="Basic residues" evidence="1">
    <location>
        <begin position="1"/>
        <end position="22"/>
    </location>
</feature>
<feature type="region of interest" description="Disordered" evidence="1">
    <location>
        <begin position="1"/>
        <end position="37"/>
    </location>
</feature>
<reference evidence="2 3" key="1">
    <citation type="submission" date="2019-02" db="EMBL/GenBank/DDBJ databases">
        <title>Deep-cultivation of Planctomycetes and their phenomic and genomic characterization uncovers novel biology.</title>
        <authorList>
            <person name="Wiegand S."/>
            <person name="Jogler M."/>
            <person name="Boedeker C."/>
            <person name="Pinto D."/>
            <person name="Vollmers J."/>
            <person name="Rivas-Marin E."/>
            <person name="Kohn T."/>
            <person name="Peeters S.H."/>
            <person name="Heuer A."/>
            <person name="Rast P."/>
            <person name="Oberbeckmann S."/>
            <person name="Bunk B."/>
            <person name="Jeske O."/>
            <person name="Meyerdierks A."/>
            <person name="Storesund J.E."/>
            <person name="Kallscheuer N."/>
            <person name="Luecker S."/>
            <person name="Lage O.M."/>
            <person name="Pohl T."/>
            <person name="Merkel B.J."/>
            <person name="Hornburger P."/>
            <person name="Mueller R.-W."/>
            <person name="Bruemmer F."/>
            <person name="Labrenz M."/>
            <person name="Spormann A.M."/>
            <person name="Op den Camp H."/>
            <person name="Overmann J."/>
            <person name="Amann R."/>
            <person name="Jetten M.S.M."/>
            <person name="Mascher T."/>
            <person name="Medema M.H."/>
            <person name="Devos D.P."/>
            <person name="Kaster A.-K."/>
            <person name="Ovreas L."/>
            <person name="Rohde M."/>
            <person name="Galperin M.Y."/>
            <person name="Jogler C."/>
        </authorList>
    </citation>
    <scope>NUCLEOTIDE SEQUENCE [LARGE SCALE GENOMIC DNA]</scope>
    <source>
        <strain evidence="2 3">Pan216</strain>
    </source>
</reference>
<dbReference type="EMBL" id="CP036279">
    <property type="protein sequence ID" value="QDU64182.1"/>
    <property type="molecule type" value="Genomic_DNA"/>
</dbReference>
<evidence type="ECO:0000256" key="1">
    <source>
        <dbReference type="SAM" id="MobiDB-lite"/>
    </source>
</evidence>
<dbReference type="Proteomes" id="UP000317093">
    <property type="component" value="Chromosome"/>
</dbReference>
<gene>
    <name evidence="2" type="ORF">Pan216_50710</name>
</gene>
<dbReference type="AlphaFoldDB" id="A0A518BB20"/>
<name>A0A518BB20_9BACT</name>
<evidence type="ECO:0000313" key="3">
    <source>
        <dbReference type="Proteomes" id="UP000317093"/>
    </source>
</evidence>
<sequence length="37" mass="4188">MPVKVRGGKLRWKGKRANHGRKPAISLPHKGIRKSNK</sequence>
<keyword evidence="3" id="KW-1185">Reference proteome</keyword>
<protein>
    <submittedName>
        <fullName evidence="2">Uncharacterized protein</fullName>
    </submittedName>
</protein>